<dbReference type="AlphaFoldDB" id="A0A8J6B9L3"/>
<gene>
    <name evidence="1" type="ORF">GDO78_020949</name>
</gene>
<protein>
    <submittedName>
        <fullName evidence="1">Uncharacterized protein</fullName>
    </submittedName>
</protein>
<name>A0A8J6B9L3_ELECQ</name>
<proteinExistence type="predicted"/>
<sequence length="81" mass="8689">MIAVIRHGRATTLPCLITYTAIIGIGTTGRQCVASCCESPACRHGDNIARAGRRQRECAPSVNSFPEAINLDLLQLEAGYD</sequence>
<dbReference type="Proteomes" id="UP000770717">
    <property type="component" value="Unassembled WGS sequence"/>
</dbReference>
<evidence type="ECO:0000313" key="1">
    <source>
        <dbReference type="EMBL" id="KAG9463851.1"/>
    </source>
</evidence>
<accession>A0A8J6B9L3</accession>
<dbReference type="EMBL" id="WNTK01005743">
    <property type="protein sequence ID" value="KAG9463851.1"/>
    <property type="molecule type" value="Genomic_DNA"/>
</dbReference>
<reference evidence="1" key="1">
    <citation type="thesis" date="2020" institute="ProQuest LLC" country="789 East Eisenhower Parkway, Ann Arbor, MI, USA">
        <title>Comparative Genomics and Chromosome Evolution.</title>
        <authorList>
            <person name="Mudd A.B."/>
        </authorList>
    </citation>
    <scope>NUCLEOTIDE SEQUENCE</scope>
    <source>
        <strain evidence="1">HN-11 Male</strain>
        <tissue evidence="1">Kidney and liver</tissue>
    </source>
</reference>
<comment type="caution">
    <text evidence="1">The sequence shown here is derived from an EMBL/GenBank/DDBJ whole genome shotgun (WGS) entry which is preliminary data.</text>
</comment>
<keyword evidence="2" id="KW-1185">Reference proteome</keyword>
<organism evidence="1 2">
    <name type="scientific">Eleutherodactylus coqui</name>
    <name type="common">Puerto Rican coqui</name>
    <dbReference type="NCBI Taxonomy" id="57060"/>
    <lineage>
        <taxon>Eukaryota</taxon>
        <taxon>Metazoa</taxon>
        <taxon>Chordata</taxon>
        <taxon>Craniata</taxon>
        <taxon>Vertebrata</taxon>
        <taxon>Euteleostomi</taxon>
        <taxon>Amphibia</taxon>
        <taxon>Batrachia</taxon>
        <taxon>Anura</taxon>
        <taxon>Neobatrachia</taxon>
        <taxon>Hyloidea</taxon>
        <taxon>Eleutherodactylidae</taxon>
        <taxon>Eleutherodactylinae</taxon>
        <taxon>Eleutherodactylus</taxon>
        <taxon>Eleutherodactylus</taxon>
    </lineage>
</organism>
<evidence type="ECO:0000313" key="2">
    <source>
        <dbReference type="Proteomes" id="UP000770717"/>
    </source>
</evidence>